<protein>
    <submittedName>
        <fullName evidence="2">ABC transporter family protein</fullName>
    </submittedName>
</protein>
<dbReference type="Gene3D" id="3.40.50.300">
    <property type="entry name" value="P-loop containing nucleotide triphosphate hydrolases"/>
    <property type="match status" value="1"/>
</dbReference>
<dbReference type="GO" id="GO:0090374">
    <property type="term" value="P:oligopeptide export from mitochondrion"/>
    <property type="evidence" value="ECO:0007669"/>
    <property type="project" value="TreeGrafter"/>
</dbReference>
<reference evidence="2 3" key="1">
    <citation type="submission" date="2018-04" db="EMBL/GenBank/DDBJ databases">
        <title>Genomic Encyclopedia of Archaeal and Bacterial Type Strains, Phase II (KMG-II): from individual species to whole genera.</title>
        <authorList>
            <person name="Goeker M."/>
        </authorList>
    </citation>
    <scope>NUCLEOTIDE SEQUENCE [LARGE SCALE GENOMIC DNA]</scope>
    <source>
        <strain evidence="2 3">DSM 28823</strain>
    </source>
</reference>
<evidence type="ECO:0000313" key="3">
    <source>
        <dbReference type="Proteomes" id="UP000243525"/>
    </source>
</evidence>
<dbReference type="PANTHER" id="PTHR43394:SF1">
    <property type="entry name" value="ATP-BINDING CASSETTE SUB-FAMILY B MEMBER 10, MITOCHONDRIAL"/>
    <property type="match status" value="1"/>
</dbReference>
<dbReference type="AlphaFoldDB" id="A0A2T5C495"/>
<keyword evidence="3" id="KW-1185">Reference proteome</keyword>
<dbReference type="InterPro" id="IPR027417">
    <property type="entry name" value="P-loop_NTPase"/>
</dbReference>
<proteinExistence type="predicted"/>
<dbReference type="OrthoDB" id="9780296at2"/>
<dbReference type="Pfam" id="PF00005">
    <property type="entry name" value="ABC_tran"/>
    <property type="match status" value="1"/>
</dbReference>
<organism evidence="2 3">
    <name type="scientific">Mangrovibacterium marinum</name>
    <dbReference type="NCBI Taxonomy" id="1639118"/>
    <lineage>
        <taxon>Bacteria</taxon>
        <taxon>Pseudomonadati</taxon>
        <taxon>Bacteroidota</taxon>
        <taxon>Bacteroidia</taxon>
        <taxon>Marinilabiliales</taxon>
        <taxon>Prolixibacteraceae</taxon>
        <taxon>Mangrovibacterium</taxon>
    </lineage>
</organism>
<dbReference type="GO" id="GO:0005524">
    <property type="term" value="F:ATP binding"/>
    <property type="evidence" value="ECO:0007669"/>
    <property type="project" value="InterPro"/>
</dbReference>
<dbReference type="InterPro" id="IPR003439">
    <property type="entry name" value="ABC_transporter-like_ATP-bd"/>
</dbReference>
<name>A0A2T5C495_9BACT</name>
<gene>
    <name evidence="2" type="ORF">C8N47_104197</name>
</gene>
<dbReference type="InterPro" id="IPR039421">
    <property type="entry name" value="Type_1_exporter"/>
</dbReference>
<dbReference type="SUPFAM" id="SSF52540">
    <property type="entry name" value="P-loop containing nucleoside triphosphate hydrolases"/>
    <property type="match status" value="1"/>
</dbReference>
<dbReference type="GO" id="GO:0016887">
    <property type="term" value="F:ATP hydrolysis activity"/>
    <property type="evidence" value="ECO:0007669"/>
    <property type="project" value="InterPro"/>
</dbReference>
<feature type="domain" description="ABC transporter" evidence="1">
    <location>
        <begin position="19"/>
        <end position="50"/>
    </location>
</feature>
<evidence type="ECO:0000313" key="2">
    <source>
        <dbReference type="EMBL" id="PTN09650.1"/>
    </source>
</evidence>
<dbReference type="PANTHER" id="PTHR43394">
    <property type="entry name" value="ATP-DEPENDENT PERMEASE MDL1, MITOCHONDRIAL"/>
    <property type="match status" value="1"/>
</dbReference>
<dbReference type="EMBL" id="QAAD01000004">
    <property type="protein sequence ID" value="PTN09650.1"/>
    <property type="molecule type" value="Genomic_DNA"/>
</dbReference>
<dbReference type="RefSeq" id="WP_107821543.1">
    <property type="nucleotide sequence ID" value="NZ_OY782574.1"/>
</dbReference>
<comment type="caution">
    <text evidence="2">The sequence shown here is derived from an EMBL/GenBank/DDBJ whole genome shotgun (WGS) entry which is preliminary data.</text>
</comment>
<accession>A0A2T5C495</accession>
<dbReference type="GO" id="GO:0015421">
    <property type="term" value="F:ABC-type oligopeptide transporter activity"/>
    <property type="evidence" value="ECO:0007669"/>
    <property type="project" value="TreeGrafter"/>
</dbReference>
<sequence>MTKKKRKRLTRESLTKTLRLTDQLSGGQRQRIASARAMLKNPRVLIPDEARSALDSESGGQVQEALEELRRGRRSVVIAHRLSTIRQADQILVLEQGRIIQKGTHQQLVEDTAGLYYSFSELQFTC</sequence>
<evidence type="ECO:0000259" key="1">
    <source>
        <dbReference type="Pfam" id="PF00005"/>
    </source>
</evidence>
<dbReference type="Proteomes" id="UP000243525">
    <property type="component" value="Unassembled WGS sequence"/>
</dbReference>